<proteinExistence type="predicted"/>
<name>F1AXA2_ORFV</name>
<dbReference type="Proteomes" id="UP000103309">
    <property type="component" value="Segment"/>
</dbReference>
<accession>F1AXA2</accession>
<organismHost>
    <name type="scientific">Capra hircus</name>
    <name type="common">Goat</name>
    <dbReference type="NCBI Taxonomy" id="9925"/>
</organismHost>
<evidence type="ECO:0000313" key="1">
    <source>
        <dbReference type="EMBL" id="ADY76857.1"/>
    </source>
</evidence>
<sequence>MKRSGASVTTCRESFAKWRLTALGTVVLRTKAVKREVSFGAKRLPSTKKPEVVSESPFSSRTTRRAALCGNMLARRPPASWSKWMASVAASLRMRTTSCTISWMRMRVAAVSVSRMGK</sequence>
<organismHost>
    <name type="scientific">Homo sapiens</name>
    <name type="common">Human</name>
    <dbReference type="NCBI Taxonomy" id="9606"/>
</organismHost>
<protein>
    <submittedName>
        <fullName evidence="1">PP227</fullName>
    </submittedName>
</protein>
<dbReference type="EMBL" id="HM133903">
    <property type="protein sequence ID" value="ADY76857.1"/>
    <property type="molecule type" value="Genomic_DNA"/>
</dbReference>
<organismHost>
    <name type="scientific">Ovis aries</name>
    <name type="common">Sheep</name>
    <dbReference type="NCBI Taxonomy" id="9940"/>
</organismHost>
<evidence type="ECO:0000313" key="2">
    <source>
        <dbReference type="Proteomes" id="UP000103309"/>
    </source>
</evidence>
<organism evidence="1 2">
    <name type="scientific">Orf virus</name>
    <name type="common">ORFV</name>
    <dbReference type="NCBI Taxonomy" id="10258"/>
    <lineage>
        <taxon>Viruses</taxon>
        <taxon>Varidnaviria</taxon>
        <taxon>Bamfordvirae</taxon>
        <taxon>Nucleocytoviricota</taxon>
        <taxon>Pokkesviricetes</taxon>
        <taxon>Chitovirales</taxon>
        <taxon>Poxviridae</taxon>
        <taxon>Chordopoxvirinae</taxon>
        <taxon>Parapoxvirus</taxon>
        <taxon>Parapoxvirus orf</taxon>
    </lineage>
</organism>
<reference evidence="1 2" key="1">
    <citation type="submission" date="2010-04" db="EMBL/GenBank/DDBJ databases">
        <title>Novel immune-modulators identified by a rapid, functional screen of the Parapox virus genome.</title>
        <authorList>
            <person name="McGuire M.J."/>
            <person name="Sykes K.F."/>
            <person name="Johnston S.A."/>
        </authorList>
    </citation>
    <scope>NUCLEOTIDE SEQUENCE [LARGE SCALE GENOMIC DNA]</scope>
    <source>
        <strain evidence="1">D1701</strain>
    </source>
</reference>